<keyword evidence="12" id="KW-1185">Reference proteome</keyword>
<proteinExistence type="inferred from homology"/>
<evidence type="ECO:0000256" key="9">
    <source>
        <dbReference type="SAM" id="MobiDB-lite"/>
    </source>
</evidence>
<protein>
    <submittedName>
        <fullName evidence="11">Karyopherin Beta2TRANSPORTIN-Hnrnpm Nls complex</fullName>
    </submittedName>
</protein>
<evidence type="ECO:0000256" key="7">
    <source>
        <dbReference type="ARBA" id="ARBA00023242"/>
    </source>
</evidence>
<gene>
    <name evidence="11" type="ORF">BCR42DRAFT_407301</name>
</gene>
<dbReference type="GO" id="GO:0006606">
    <property type="term" value="P:protein import into nucleus"/>
    <property type="evidence" value="ECO:0007669"/>
    <property type="project" value="InterPro"/>
</dbReference>
<dbReference type="Pfam" id="PF13513">
    <property type="entry name" value="HEAT_EZ"/>
    <property type="match status" value="2"/>
</dbReference>
<dbReference type="EMBL" id="MCGE01000005">
    <property type="protein sequence ID" value="ORZ21322.1"/>
    <property type="molecule type" value="Genomic_DNA"/>
</dbReference>
<evidence type="ECO:0000256" key="5">
    <source>
        <dbReference type="ARBA" id="ARBA00022737"/>
    </source>
</evidence>
<dbReference type="Proteomes" id="UP000193560">
    <property type="component" value="Unassembled WGS sequence"/>
</dbReference>
<dbReference type="SMART" id="SM00913">
    <property type="entry name" value="IBN_N"/>
    <property type="match status" value="1"/>
</dbReference>
<feature type="compositionally biased region" description="Basic residues" evidence="9">
    <location>
        <begin position="346"/>
        <end position="357"/>
    </location>
</feature>
<name>A0A1X2IS23_9FUNG</name>
<comment type="similarity">
    <text evidence="8">Belongs to the importin beta family. Importin beta-2 subfamily.</text>
</comment>
<dbReference type="Pfam" id="PF03810">
    <property type="entry name" value="IBN_N"/>
    <property type="match status" value="1"/>
</dbReference>
<dbReference type="FunFam" id="1.25.10.10:FF:000028">
    <property type="entry name" value="Transportin-1 isoform 1"/>
    <property type="match status" value="1"/>
</dbReference>
<dbReference type="GO" id="GO:0031981">
    <property type="term" value="C:nuclear lumen"/>
    <property type="evidence" value="ECO:0007669"/>
    <property type="project" value="UniProtKB-ARBA"/>
</dbReference>
<evidence type="ECO:0000256" key="8">
    <source>
        <dbReference type="ARBA" id="ARBA00038423"/>
    </source>
</evidence>
<dbReference type="Gene3D" id="1.25.10.10">
    <property type="entry name" value="Leucine-rich Repeat Variant"/>
    <property type="match status" value="2"/>
</dbReference>
<evidence type="ECO:0000256" key="3">
    <source>
        <dbReference type="ARBA" id="ARBA00022448"/>
    </source>
</evidence>
<keyword evidence="6" id="KW-0653">Protein transport</keyword>
<keyword evidence="5" id="KW-0677">Repeat</keyword>
<accession>A0A1X2IS23</accession>
<dbReference type="AlphaFoldDB" id="A0A1X2IS23"/>
<dbReference type="SUPFAM" id="SSF48371">
    <property type="entry name" value="ARM repeat"/>
    <property type="match status" value="1"/>
</dbReference>
<evidence type="ECO:0000313" key="11">
    <source>
        <dbReference type="EMBL" id="ORZ21322.1"/>
    </source>
</evidence>
<feature type="compositionally biased region" description="Basic and acidic residues" evidence="9">
    <location>
        <begin position="336"/>
        <end position="345"/>
    </location>
</feature>
<comment type="subcellular location">
    <subcellularLocation>
        <location evidence="2">Cytoplasm</location>
    </subcellularLocation>
    <subcellularLocation>
        <location evidence="1">Nucleus</location>
    </subcellularLocation>
</comment>
<dbReference type="GO" id="GO:0031267">
    <property type="term" value="F:small GTPase binding"/>
    <property type="evidence" value="ECO:0007669"/>
    <property type="project" value="InterPro"/>
</dbReference>
<feature type="region of interest" description="Disordered" evidence="9">
    <location>
        <begin position="324"/>
        <end position="358"/>
    </location>
</feature>
<dbReference type="PANTHER" id="PTHR10527">
    <property type="entry name" value="IMPORTIN BETA"/>
    <property type="match status" value="1"/>
</dbReference>
<keyword evidence="3" id="KW-0813">Transport</keyword>
<organism evidence="11 12">
    <name type="scientific">Absidia repens</name>
    <dbReference type="NCBI Taxonomy" id="90262"/>
    <lineage>
        <taxon>Eukaryota</taxon>
        <taxon>Fungi</taxon>
        <taxon>Fungi incertae sedis</taxon>
        <taxon>Mucoromycota</taxon>
        <taxon>Mucoromycotina</taxon>
        <taxon>Mucoromycetes</taxon>
        <taxon>Mucorales</taxon>
        <taxon>Cunninghamellaceae</taxon>
        <taxon>Absidia</taxon>
    </lineage>
</organism>
<keyword evidence="4" id="KW-0963">Cytoplasm</keyword>
<dbReference type="InterPro" id="IPR011989">
    <property type="entry name" value="ARM-like"/>
</dbReference>
<keyword evidence="7" id="KW-0539">Nucleus</keyword>
<evidence type="ECO:0000259" key="10">
    <source>
        <dbReference type="SMART" id="SM00913"/>
    </source>
</evidence>
<dbReference type="Pfam" id="PF20168">
    <property type="entry name" value="PDS5"/>
    <property type="match status" value="1"/>
</dbReference>
<feature type="domain" description="Importin N-terminal" evidence="10">
    <location>
        <begin position="32"/>
        <end position="100"/>
    </location>
</feature>
<dbReference type="OrthoDB" id="951172at2759"/>
<evidence type="ECO:0000256" key="4">
    <source>
        <dbReference type="ARBA" id="ARBA00022490"/>
    </source>
</evidence>
<evidence type="ECO:0000313" key="12">
    <source>
        <dbReference type="Proteomes" id="UP000193560"/>
    </source>
</evidence>
<comment type="caution">
    <text evidence="11">The sequence shown here is derived from an EMBL/GenBank/DDBJ whole genome shotgun (WGS) entry which is preliminary data.</text>
</comment>
<dbReference type="STRING" id="90262.A0A1X2IS23"/>
<evidence type="ECO:0000256" key="6">
    <source>
        <dbReference type="ARBA" id="ARBA00022927"/>
    </source>
</evidence>
<dbReference type="InterPro" id="IPR040122">
    <property type="entry name" value="Importin_beta"/>
</dbReference>
<evidence type="ECO:0000256" key="2">
    <source>
        <dbReference type="ARBA" id="ARBA00004496"/>
    </source>
</evidence>
<dbReference type="GO" id="GO:0005737">
    <property type="term" value="C:cytoplasm"/>
    <property type="evidence" value="ECO:0007669"/>
    <property type="project" value="UniProtKB-SubCell"/>
</dbReference>
<dbReference type="InterPro" id="IPR001494">
    <property type="entry name" value="Importin-beta_N"/>
</dbReference>
<evidence type="ECO:0000256" key="1">
    <source>
        <dbReference type="ARBA" id="ARBA00004123"/>
    </source>
</evidence>
<sequence>MSSWQPQPEGLGELVVFLREAGRPDAGDPYHIQQRLDSFRSVPDYNSYLVFILVKMTNEEWYTRQVAGLTLKNNIRGHFNSIPIPVLDYVKACCCDAVTHPDLVPGVRTAVGSVITAIVTRGQPSNWPEVLELLVNAMDSTNPLMVEMGFDGLGKICEDAARDLDQDINGVRPLNYIIPRFIQAFHHPNTKLRIQAMATVSQFILLKTQALIVRMNDYLDGLFTQMNDRNPLVRQEICTALTMLLEARPDKLEPKLITAIEYVIHCTHDPDDQVTLRACDFWLQYARVSGIHGRLVPYLPEIVPALLQRMVYTDMDLLTLIGSHGDDQDDDNDGDVADKDQDIRPRFYRKKQPHHRPLSASFTHSELDWNNANEYGADQYNNDYSDDDDDLDDDEFYSEWTLRKGSASALEVLTTAYPNQVCNILMPHLDTALFQNDWRVRESGILALGAVAEGGLEQMTPFLPQMLPYLFDAISNAKPLIRAITCWVLGRYAGWCVEHCKSLAPGQPNYFEPMLSKLLEKVLDRNKRVQLNACSALAVLVEEAGEMTVLYLDTILKCLTAAFGIYQTKNLDILYDTLGTLADTVGNALNKPDYILSIMPPLTDKWNSLPDSDTGLFPLFQCLSTVTTALGEGFATYSEPVFARCIKLITTTLNENRIAQQQPDLDMDPPDAEFIVAALDLLSGVVQGLGPMVIPLIDNSNPSLFVLLGVCLKESRTDVLQSTCALAGDLAITCFDRLQPHLPDLVPLLIQQAENNDLEHISVCSNAIWTLGEIAMRWGHSIHDYVPRILLQLLSILPSAAGSTPISGYHHHHHDSSRITTLYDNVVITIGRLGLASPDITCLQLRTYIRPWMLRVKALPDNEEKDTALIGFCQTMKLNPVSAEKEFGRFVDIIASLPNPSDQLQREFKELVEGYQKIMKPAQWTRISKKLAKFKN</sequence>
<reference evidence="11 12" key="1">
    <citation type="submission" date="2016-07" db="EMBL/GenBank/DDBJ databases">
        <title>Pervasive Adenine N6-methylation of Active Genes in Fungi.</title>
        <authorList>
            <consortium name="DOE Joint Genome Institute"/>
            <person name="Mondo S.J."/>
            <person name="Dannebaum R.O."/>
            <person name="Kuo R.C."/>
            <person name="Labutti K."/>
            <person name="Haridas S."/>
            <person name="Kuo A."/>
            <person name="Salamov A."/>
            <person name="Ahrendt S.R."/>
            <person name="Lipzen A."/>
            <person name="Sullivan W."/>
            <person name="Andreopoulos W.B."/>
            <person name="Clum A."/>
            <person name="Lindquist E."/>
            <person name="Daum C."/>
            <person name="Ramamoorthy G.K."/>
            <person name="Gryganskyi A."/>
            <person name="Culley D."/>
            <person name="Magnuson J.K."/>
            <person name="James T.Y."/>
            <person name="O'Malley M.A."/>
            <person name="Stajich J.E."/>
            <person name="Spatafora J.W."/>
            <person name="Visel A."/>
            <person name="Grigoriev I.V."/>
        </authorList>
    </citation>
    <scope>NUCLEOTIDE SEQUENCE [LARGE SCALE GENOMIC DNA]</scope>
    <source>
        <strain evidence="11 12">NRRL 1336</strain>
    </source>
</reference>
<dbReference type="InterPro" id="IPR016024">
    <property type="entry name" value="ARM-type_fold"/>
</dbReference>